<dbReference type="Proteomes" id="UP000045051">
    <property type="component" value="Unassembled WGS sequence"/>
</dbReference>
<evidence type="ECO:0000313" key="2">
    <source>
        <dbReference type="Proteomes" id="UP000045051"/>
    </source>
</evidence>
<keyword evidence="2" id="KW-1185">Reference proteome</keyword>
<reference evidence="1 2" key="1">
    <citation type="submission" date="2015-01" db="EMBL/GenBank/DDBJ databases">
        <authorList>
            <person name="Xiang T."/>
            <person name="Song Y."/>
            <person name="Huang L."/>
            <person name="Wang B."/>
            <person name="Wu P."/>
        </authorList>
    </citation>
    <scope>NUCLEOTIDE SEQUENCE [LARGE SCALE GENOMIC DNA]</scope>
    <source>
        <strain evidence="1 2">CcD38</strain>
    </source>
</reference>
<evidence type="ECO:0000313" key="1">
    <source>
        <dbReference type="EMBL" id="CEN47125.1"/>
    </source>
</evidence>
<organism evidence="1 2">
    <name type="scientific">Capnocytophaga canis</name>
    <dbReference type="NCBI Taxonomy" id="1848903"/>
    <lineage>
        <taxon>Bacteria</taxon>
        <taxon>Pseudomonadati</taxon>
        <taxon>Bacteroidota</taxon>
        <taxon>Flavobacteriia</taxon>
        <taxon>Flavobacteriales</taxon>
        <taxon>Flavobacteriaceae</taxon>
        <taxon>Capnocytophaga</taxon>
    </lineage>
</organism>
<dbReference type="EMBL" id="CDOI01000154">
    <property type="protein sequence ID" value="CEN47125.1"/>
    <property type="molecule type" value="Genomic_DNA"/>
</dbReference>
<dbReference type="AlphaFoldDB" id="A0A0B7I625"/>
<name>A0A0B7I625_9FLAO</name>
<accession>A0A0B7I625</accession>
<proteinExistence type="predicted"/>
<protein>
    <submittedName>
        <fullName evidence="1">Uncharacterized protein</fullName>
    </submittedName>
</protein>
<gene>
    <name evidence="1" type="ORF">CCAND38_420031</name>
</gene>
<sequence length="55" mass="6870">MAFPCIRYFLNHILNIPFMLQHTLHMFKKYSFEKQIFTTEITTLWKKNRAINRFF</sequence>